<dbReference type="STRING" id="1448308.A0A2T2NSB9"/>
<dbReference type="AlphaFoldDB" id="A0A2T2NSB9"/>
<evidence type="ECO:0000313" key="2">
    <source>
        <dbReference type="Proteomes" id="UP000240883"/>
    </source>
</evidence>
<evidence type="ECO:0000313" key="1">
    <source>
        <dbReference type="EMBL" id="PSN68269.1"/>
    </source>
</evidence>
<accession>A0A2T2NSB9</accession>
<protein>
    <submittedName>
        <fullName evidence="1">Uncharacterized protein</fullName>
    </submittedName>
</protein>
<reference evidence="1 2" key="1">
    <citation type="journal article" date="2018" name="Front. Microbiol.">
        <title>Genome-Wide Analysis of Corynespora cassiicola Leaf Fall Disease Putative Effectors.</title>
        <authorList>
            <person name="Lopez D."/>
            <person name="Ribeiro S."/>
            <person name="Label P."/>
            <person name="Fumanal B."/>
            <person name="Venisse J.S."/>
            <person name="Kohler A."/>
            <person name="de Oliveira R.R."/>
            <person name="Labutti K."/>
            <person name="Lipzen A."/>
            <person name="Lail K."/>
            <person name="Bauer D."/>
            <person name="Ohm R.A."/>
            <person name="Barry K.W."/>
            <person name="Spatafora J."/>
            <person name="Grigoriev I.V."/>
            <person name="Martin F.M."/>
            <person name="Pujade-Renaud V."/>
        </authorList>
    </citation>
    <scope>NUCLEOTIDE SEQUENCE [LARGE SCALE GENOMIC DNA]</scope>
    <source>
        <strain evidence="1 2">Philippines</strain>
    </source>
</reference>
<name>A0A2T2NSB9_CORCC</name>
<dbReference type="EMBL" id="KZ678134">
    <property type="protein sequence ID" value="PSN68269.1"/>
    <property type="molecule type" value="Genomic_DNA"/>
</dbReference>
<sequence length="129" mass="14140">MITPHSTYAETHPPMPLFPRSIWCLLHPSGLDLLHSGVRESAEARCVLRTHSRSTGADDIPCQPITHVSLLGVLPLAAIGWFRQATMAGARYRGAYLAVVRDPNNRSNTKLVVTPTFGKNKLKLASRVS</sequence>
<organism evidence="1 2">
    <name type="scientific">Corynespora cassiicola Philippines</name>
    <dbReference type="NCBI Taxonomy" id="1448308"/>
    <lineage>
        <taxon>Eukaryota</taxon>
        <taxon>Fungi</taxon>
        <taxon>Dikarya</taxon>
        <taxon>Ascomycota</taxon>
        <taxon>Pezizomycotina</taxon>
        <taxon>Dothideomycetes</taxon>
        <taxon>Pleosporomycetidae</taxon>
        <taxon>Pleosporales</taxon>
        <taxon>Corynesporascaceae</taxon>
        <taxon>Corynespora</taxon>
    </lineage>
</organism>
<keyword evidence="2" id="KW-1185">Reference proteome</keyword>
<proteinExistence type="predicted"/>
<dbReference type="OrthoDB" id="3772622at2759"/>
<dbReference type="Proteomes" id="UP000240883">
    <property type="component" value="Unassembled WGS sequence"/>
</dbReference>
<gene>
    <name evidence="1" type="ORF">BS50DRAFT_573200</name>
</gene>